<comment type="caution">
    <text evidence="2">The sequence shown here is derived from an EMBL/GenBank/DDBJ whole genome shotgun (WGS) entry which is preliminary data.</text>
</comment>
<keyword evidence="3" id="KW-1185">Reference proteome</keyword>
<gene>
    <name evidence="2" type="ORF">SHI21_05770</name>
</gene>
<dbReference type="EMBL" id="JAYGJQ010000001">
    <property type="protein sequence ID" value="MEA9355695.1"/>
    <property type="molecule type" value="Genomic_DNA"/>
</dbReference>
<name>A0ABU5VVP2_9BACT</name>
<evidence type="ECO:0008006" key="4">
    <source>
        <dbReference type="Google" id="ProtNLM"/>
    </source>
</evidence>
<feature type="signal peptide" evidence="1">
    <location>
        <begin position="1"/>
        <end position="20"/>
    </location>
</feature>
<proteinExistence type="predicted"/>
<keyword evidence="1" id="KW-0732">Signal</keyword>
<organism evidence="2 3">
    <name type="scientific">Bacteriovorax antarcticus</name>
    <dbReference type="NCBI Taxonomy" id="3088717"/>
    <lineage>
        <taxon>Bacteria</taxon>
        <taxon>Pseudomonadati</taxon>
        <taxon>Bdellovibrionota</taxon>
        <taxon>Bacteriovoracia</taxon>
        <taxon>Bacteriovoracales</taxon>
        <taxon>Bacteriovoracaceae</taxon>
        <taxon>Bacteriovorax</taxon>
    </lineage>
</organism>
<feature type="chain" id="PRO_5047141312" description="Lipoprotein" evidence="1">
    <location>
        <begin position="21"/>
        <end position="439"/>
    </location>
</feature>
<dbReference type="RefSeq" id="WP_323575319.1">
    <property type="nucleotide sequence ID" value="NZ_JAYGJQ010000001.1"/>
</dbReference>
<protein>
    <recommendedName>
        <fullName evidence="4">Lipoprotein</fullName>
    </recommendedName>
</protein>
<accession>A0ABU5VVP2</accession>
<reference evidence="2 3" key="1">
    <citation type="submission" date="2023-11" db="EMBL/GenBank/DDBJ databases">
        <title>A Novel Polar Bacteriovorax (B. antarcticus) Isolated from the Biocrust in Antarctica.</title>
        <authorList>
            <person name="Mun W."/>
            <person name="Choi S.Y."/>
            <person name="Mitchell R.J."/>
        </authorList>
    </citation>
    <scope>NUCLEOTIDE SEQUENCE [LARGE SCALE GENOMIC DNA]</scope>
    <source>
        <strain evidence="2 3">PP10</strain>
    </source>
</reference>
<evidence type="ECO:0000256" key="1">
    <source>
        <dbReference type="SAM" id="SignalP"/>
    </source>
</evidence>
<evidence type="ECO:0000313" key="3">
    <source>
        <dbReference type="Proteomes" id="UP001302274"/>
    </source>
</evidence>
<sequence length="439" mass="50034">MNKQLFLILVLGLLSGQLFAGSTNDCRSLMSDFLARTDKKENMSLIKNKWLRTEKEDFLEELKALKFSDADIKTIIESLNMQVDPVTPVRARNYLTYVLSLGQKEQKTGLMDLAQLDAREVNSKHVTKFTAHEKKIQEKFESKKMSLKEQGRYKELYYGCRALSPNDVNKNAAKDFKRFNLALNLGSLGASYAFYNMDKEKDAEWYAKLGYDLGTTIFFSYVGGKIQTNPTDTQIAKSLKGYFSGRVMGLTDILVYDPLFNKEQEKAEARVEALKKDPNYKDEVASLLKEYNERGLYRKYKAEIINTLKKLPEGISLGLKGNSVDENNVDWNNLTHADLDRPEVQDVLVAASMMQIYHESKGEWIDTGDAGLDRYAYNAVFYAVMIPKSIVQNFITYRMLCMGQDNAKLSFTKAVIFNVASNFVVNQALFGYRHTAINQ</sequence>
<dbReference type="Proteomes" id="UP001302274">
    <property type="component" value="Unassembled WGS sequence"/>
</dbReference>
<evidence type="ECO:0000313" key="2">
    <source>
        <dbReference type="EMBL" id="MEA9355695.1"/>
    </source>
</evidence>